<gene>
    <name evidence="2" type="primary">madC</name>
    <name evidence="2" type="ORF">ACTIVE_1786</name>
</gene>
<sequence>MTGSTHAVVVGGGLAGMLAAAVLARHLDGVTVVERDRLPGGPELRKGLPQARHAHILWSGGARAMDSVLPETTGRLLAAGAHHVGVPQRMVTLTALGWQHRFPATEYIIGASRALIDWVIRDQALAEPGVTLLDDAEVVEVCGGPGGVTGARVRRRDDGTTALLAADLVVDATGRGSRLKSWTAGTGALPAVEEEIVDTGLGYATRVYQAPAGAGDFPIVALYADYRRPVPGRNGLLLPIEGDRWIVTLSGTRGASPATDEGEFDAFVRSLRHPVIAELLTLAEPISPVYRTRSTANRRTHYERAGSWPEGLIVLGDALASFNPVYGHGMCAAAHCAAALDAALRRDGLRPGLAWSAQRAMCAIVDDPWILATSQDIYYPDCYATTTDPRLTHEAAMRRQFAELVTGIALREPVVNAALSAVTATSAPATRFEDEEIVSAIRRGPQLPPLEDPPLTSEELSAVGYEPGRALK</sequence>
<keyword evidence="3" id="KW-1185">Reference proteome</keyword>
<evidence type="ECO:0000313" key="2">
    <source>
        <dbReference type="EMBL" id="QKG20149.1"/>
    </source>
</evidence>
<dbReference type="PANTHER" id="PTHR43422:SF3">
    <property type="entry name" value="THIAMINE THIAZOLE SYNTHASE"/>
    <property type="match status" value="1"/>
</dbReference>
<dbReference type="RefSeq" id="WP_173094605.1">
    <property type="nucleotide sequence ID" value="NZ_CP053892.1"/>
</dbReference>
<name>A0A7D4AM48_ACTVE</name>
<accession>A0A7D4AM48</accession>
<reference evidence="2 3" key="1">
    <citation type="submission" date="2020-05" db="EMBL/GenBank/DDBJ databases">
        <title>Actinomadura verrucosospora NRRL-B18236 (PFL_A860) Genome sequencing and assembly.</title>
        <authorList>
            <person name="Samborskyy M."/>
        </authorList>
    </citation>
    <scope>NUCLEOTIDE SEQUENCE [LARGE SCALE GENOMIC DNA]</scope>
    <source>
        <strain evidence="2 3">NRRL:B18236</strain>
    </source>
</reference>
<evidence type="ECO:0000313" key="3">
    <source>
        <dbReference type="Proteomes" id="UP000501240"/>
    </source>
</evidence>
<protein>
    <submittedName>
        <fullName evidence="2">Epoxidase</fullName>
    </submittedName>
</protein>
<organism evidence="2 3">
    <name type="scientific">Actinomadura verrucosospora</name>
    <dbReference type="NCBI Taxonomy" id="46165"/>
    <lineage>
        <taxon>Bacteria</taxon>
        <taxon>Bacillati</taxon>
        <taxon>Actinomycetota</taxon>
        <taxon>Actinomycetes</taxon>
        <taxon>Streptosporangiales</taxon>
        <taxon>Thermomonosporaceae</taxon>
        <taxon>Actinomadura</taxon>
    </lineage>
</organism>
<dbReference type="PANTHER" id="PTHR43422">
    <property type="entry name" value="THIAMINE THIAZOLE SYNTHASE"/>
    <property type="match status" value="1"/>
</dbReference>
<dbReference type="AlphaFoldDB" id="A0A7D4AM48"/>
<dbReference type="EMBL" id="CP053892">
    <property type="protein sequence ID" value="QKG20149.1"/>
    <property type="molecule type" value="Genomic_DNA"/>
</dbReference>
<dbReference type="SUPFAM" id="SSF51905">
    <property type="entry name" value="FAD/NAD(P)-binding domain"/>
    <property type="match status" value="1"/>
</dbReference>
<evidence type="ECO:0000256" key="1">
    <source>
        <dbReference type="SAM" id="MobiDB-lite"/>
    </source>
</evidence>
<dbReference type="Proteomes" id="UP000501240">
    <property type="component" value="Chromosome"/>
</dbReference>
<dbReference type="InterPro" id="IPR036188">
    <property type="entry name" value="FAD/NAD-bd_sf"/>
</dbReference>
<feature type="region of interest" description="Disordered" evidence="1">
    <location>
        <begin position="443"/>
        <end position="472"/>
    </location>
</feature>
<dbReference type="Gene3D" id="3.50.50.60">
    <property type="entry name" value="FAD/NAD(P)-binding domain"/>
    <property type="match status" value="1"/>
</dbReference>
<dbReference type="Pfam" id="PF12831">
    <property type="entry name" value="FAD_oxidored"/>
    <property type="match status" value="1"/>
</dbReference>
<proteinExistence type="predicted"/>